<keyword evidence="4" id="KW-1185">Reference proteome</keyword>
<dbReference type="Gene3D" id="1.10.340.70">
    <property type="match status" value="1"/>
</dbReference>
<dbReference type="EMBL" id="BQNB010021319">
    <property type="protein sequence ID" value="GJU05127.1"/>
    <property type="molecule type" value="Genomic_DNA"/>
</dbReference>
<feature type="domain" description="Integrase zinc-binding" evidence="2">
    <location>
        <begin position="3"/>
        <end position="38"/>
    </location>
</feature>
<accession>A0ABQ5IY10</accession>
<keyword evidence="3" id="KW-0808">Transferase</keyword>
<evidence type="ECO:0000259" key="2">
    <source>
        <dbReference type="Pfam" id="PF17921"/>
    </source>
</evidence>
<reference evidence="3" key="1">
    <citation type="journal article" date="2022" name="Int. J. Mol. Sci.">
        <title>Draft Genome of Tanacetum Coccineum: Genomic Comparison of Closely Related Tanacetum-Family Plants.</title>
        <authorList>
            <person name="Yamashiro T."/>
            <person name="Shiraishi A."/>
            <person name="Nakayama K."/>
            <person name="Satake H."/>
        </authorList>
    </citation>
    <scope>NUCLEOTIDE SEQUENCE</scope>
</reference>
<keyword evidence="1" id="KW-0472">Membrane</keyword>
<dbReference type="InterPro" id="IPR012337">
    <property type="entry name" value="RNaseH-like_sf"/>
</dbReference>
<keyword evidence="1" id="KW-0812">Transmembrane</keyword>
<dbReference type="Pfam" id="PF17921">
    <property type="entry name" value="Integrase_H2C2"/>
    <property type="match status" value="1"/>
</dbReference>
<evidence type="ECO:0000256" key="1">
    <source>
        <dbReference type="SAM" id="Phobius"/>
    </source>
</evidence>
<protein>
    <submittedName>
        <fullName evidence="3">Reverse transcriptase domain-containing protein</fullName>
    </submittedName>
</protein>
<dbReference type="InterPro" id="IPR036397">
    <property type="entry name" value="RNaseH_sf"/>
</dbReference>
<proteinExistence type="predicted"/>
<dbReference type="GO" id="GO:0003964">
    <property type="term" value="F:RNA-directed DNA polymerase activity"/>
    <property type="evidence" value="ECO:0007669"/>
    <property type="project" value="UniProtKB-KW"/>
</dbReference>
<dbReference type="SUPFAM" id="SSF53098">
    <property type="entry name" value="Ribonuclease H-like"/>
    <property type="match status" value="1"/>
</dbReference>
<feature type="transmembrane region" description="Helical" evidence="1">
    <location>
        <begin position="176"/>
        <end position="201"/>
    </location>
</feature>
<keyword evidence="3" id="KW-0548">Nucleotidyltransferase</keyword>
<name>A0ABQ5IY10_9ASTR</name>
<dbReference type="InterPro" id="IPR041588">
    <property type="entry name" value="Integrase_H2C2"/>
</dbReference>
<dbReference type="Gene3D" id="3.30.420.10">
    <property type="entry name" value="Ribonuclease H-like superfamily/Ribonuclease H"/>
    <property type="match status" value="1"/>
</dbReference>
<reference evidence="3" key="2">
    <citation type="submission" date="2022-01" db="EMBL/GenBank/DDBJ databases">
        <authorList>
            <person name="Yamashiro T."/>
            <person name="Shiraishi A."/>
            <person name="Satake H."/>
            <person name="Nakayama K."/>
        </authorList>
    </citation>
    <scope>NUCLEOTIDE SEQUENCE</scope>
</reference>
<gene>
    <name evidence="3" type="ORF">Tco_1121557</name>
</gene>
<evidence type="ECO:0000313" key="4">
    <source>
        <dbReference type="Proteomes" id="UP001151760"/>
    </source>
</evidence>
<evidence type="ECO:0000313" key="3">
    <source>
        <dbReference type="EMBL" id="GJU05127.1"/>
    </source>
</evidence>
<keyword evidence="3" id="KW-0695">RNA-directed DNA polymerase</keyword>
<comment type="caution">
    <text evidence="3">The sequence shown here is derived from an EMBL/GenBank/DDBJ whole genome shotgun (WGS) entry which is preliminary data.</text>
</comment>
<sequence>MNFSKMYHDLRDMYWWPGMKRDIALYISKCLTCLKVKAEYQRPSGLLQQPETPEWKWDNITMDFIMKLPRSKSGHDTIWVVVDRLTKSAYFLATREDYCMEKLARLYIDEIVARHGVPVLIISDRDGRWYVHLPLDEFSYNNSYHSSIRCALFEALHGRKCYDGEKLCDCGFILKIVLWGFIVLVVGGFGGLVLELGVWGLDFEESGYGMLIVLVVKGGGR</sequence>
<organism evidence="3 4">
    <name type="scientific">Tanacetum coccineum</name>
    <dbReference type="NCBI Taxonomy" id="301880"/>
    <lineage>
        <taxon>Eukaryota</taxon>
        <taxon>Viridiplantae</taxon>
        <taxon>Streptophyta</taxon>
        <taxon>Embryophyta</taxon>
        <taxon>Tracheophyta</taxon>
        <taxon>Spermatophyta</taxon>
        <taxon>Magnoliopsida</taxon>
        <taxon>eudicotyledons</taxon>
        <taxon>Gunneridae</taxon>
        <taxon>Pentapetalae</taxon>
        <taxon>asterids</taxon>
        <taxon>campanulids</taxon>
        <taxon>Asterales</taxon>
        <taxon>Asteraceae</taxon>
        <taxon>Asteroideae</taxon>
        <taxon>Anthemideae</taxon>
        <taxon>Anthemidinae</taxon>
        <taxon>Tanacetum</taxon>
    </lineage>
</organism>
<keyword evidence="1" id="KW-1133">Transmembrane helix</keyword>
<dbReference type="PANTHER" id="PTHR45835">
    <property type="entry name" value="YALI0A06105P"/>
    <property type="match status" value="1"/>
</dbReference>
<dbReference type="Proteomes" id="UP001151760">
    <property type="component" value="Unassembled WGS sequence"/>
</dbReference>
<dbReference type="PANTHER" id="PTHR45835:SF99">
    <property type="entry name" value="CHROMO DOMAIN-CONTAINING PROTEIN-RELATED"/>
    <property type="match status" value="1"/>
</dbReference>